<dbReference type="InterPro" id="IPR050476">
    <property type="entry name" value="Insect_CytP450_Detox"/>
</dbReference>
<evidence type="ECO:0000256" key="6">
    <source>
        <dbReference type="ARBA" id="ARBA00022617"/>
    </source>
</evidence>
<dbReference type="InterPro" id="IPR001128">
    <property type="entry name" value="Cyt_P450"/>
</dbReference>
<evidence type="ECO:0000256" key="14">
    <source>
        <dbReference type="ARBA" id="ARBA00047827"/>
    </source>
</evidence>
<reference evidence="16 17" key="1">
    <citation type="journal article" date="2015" name="Genome Biol. Evol.">
        <title>The genome of winter moth (Operophtera brumata) provides a genomic perspective on sexual dimorphism and phenology.</title>
        <authorList>
            <person name="Derks M.F."/>
            <person name="Smit S."/>
            <person name="Salis L."/>
            <person name="Schijlen E."/>
            <person name="Bossers A."/>
            <person name="Mateman C."/>
            <person name="Pijl A.S."/>
            <person name="de Ridder D."/>
            <person name="Groenen M.A."/>
            <person name="Visser M.E."/>
            <person name="Megens H.J."/>
        </authorList>
    </citation>
    <scope>NUCLEOTIDE SEQUENCE [LARGE SCALE GENOMIC DNA]</scope>
    <source>
        <strain evidence="16">WM2013NL</strain>
        <tissue evidence="16">Head and thorax</tissue>
    </source>
</reference>
<accession>A0A0L7L3W8</accession>
<proteinExistence type="inferred from homology"/>
<dbReference type="GO" id="GO:0016712">
    <property type="term" value="F:oxidoreductase activity, acting on paired donors, with incorporation or reduction of molecular oxygen, reduced flavin or flavoprotein as one donor, and incorporation of one atom of oxygen"/>
    <property type="evidence" value="ECO:0007669"/>
    <property type="project" value="UniProtKB-EC"/>
</dbReference>
<evidence type="ECO:0000256" key="4">
    <source>
        <dbReference type="ARBA" id="ARBA00010617"/>
    </source>
</evidence>
<dbReference type="Gene3D" id="1.10.630.10">
    <property type="entry name" value="Cytochrome P450"/>
    <property type="match status" value="1"/>
</dbReference>
<dbReference type="STRING" id="104452.A0A0L7L3W8"/>
<evidence type="ECO:0000256" key="11">
    <source>
        <dbReference type="ARBA" id="ARBA00023004"/>
    </source>
</evidence>
<keyword evidence="15" id="KW-0812">Transmembrane</keyword>
<evidence type="ECO:0000256" key="7">
    <source>
        <dbReference type="ARBA" id="ARBA00022723"/>
    </source>
</evidence>
<feature type="transmembrane region" description="Helical" evidence="15">
    <location>
        <begin position="57"/>
        <end position="76"/>
    </location>
</feature>
<evidence type="ECO:0000256" key="8">
    <source>
        <dbReference type="ARBA" id="ARBA00022824"/>
    </source>
</evidence>
<comment type="cofactor">
    <cofactor evidence="1">
        <name>heme</name>
        <dbReference type="ChEBI" id="CHEBI:30413"/>
    </cofactor>
</comment>
<keyword evidence="6" id="KW-0349">Heme</keyword>
<dbReference type="GO" id="GO:0005506">
    <property type="term" value="F:iron ion binding"/>
    <property type="evidence" value="ECO:0007669"/>
    <property type="project" value="InterPro"/>
</dbReference>
<dbReference type="PANTHER" id="PTHR24292">
    <property type="entry name" value="CYTOCHROME P450"/>
    <property type="match status" value="1"/>
</dbReference>
<gene>
    <name evidence="16" type="ORF">OBRU01_07151</name>
</gene>
<dbReference type="InterPro" id="IPR036396">
    <property type="entry name" value="Cyt_P450_sf"/>
</dbReference>
<keyword evidence="15" id="KW-1133">Transmembrane helix</keyword>
<keyword evidence="9" id="KW-0492">Microsome</keyword>
<evidence type="ECO:0000256" key="15">
    <source>
        <dbReference type="SAM" id="Phobius"/>
    </source>
</evidence>
<evidence type="ECO:0000256" key="9">
    <source>
        <dbReference type="ARBA" id="ARBA00022848"/>
    </source>
</evidence>
<dbReference type="PANTHER" id="PTHR24292:SF54">
    <property type="entry name" value="CYP9F3-RELATED"/>
    <property type="match status" value="1"/>
</dbReference>
<dbReference type="GO" id="GO:0020037">
    <property type="term" value="F:heme binding"/>
    <property type="evidence" value="ECO:0007669"/>
    <property type="project" value="InterPro"/>
</dbReference>
<evidence type="ECO:0000256" key="2">
    <source>
        <dbReference type="ARBA" id="ARBA00004174"/>
    </source>
</evidence>
<dbReference type="Proteomes" id="UP000037510">
    <property type="component" value="Unassembled WGS sequence"/>
</dbReference>
<keyword evidence="10" id="KW-0560">Oxidoreductase</keyword>
<organism evidence="16 17">
    <name type="scientific">Operophtera brumata</name>
    <name type="common">Winter moth</name>
    <name type="synonym">Phalaena brumata</name>
    <dbReference type="NCBI Taxonomy" id="104452"/>
    <lineage>
        <taxon>Eukaryota</taxon>
        <taxon>Metazoa</taxon>
        <taxon>Ecdysozoa</taxon>
        <taxon>Arthropoda</taxon>
        <taxon>Hexapoda</taxon>
        <taxon>Insecta</taxon>
        <taxon>Pterygota</taxon>
        <taxon>Neoptera</taxon>
        <taxon>Endopterygota</taxon>
        <taxon>Lepidoptera</taxon>
        <taxon>Glossata</taxon>
        <taxon>Ditrysia</taxon>
        <taxon>Geometroidea</taxon>
        <taxon>Geometridae</taxon>
        <taxon>Larentiinae</taxon>
        <taxon>Operophtera</taxon>
    </lineage>
</organism>
<name>A0A0L7L3W8_OPEBR</name>
<sequence>MFGFKRSMLQAVAFLSWTLHYYTFGNLLLWSFFTTLLTAAVLLAITTYDHDYWNDRGVFSPPAWPVVGHILSVVRFKEQGGMCFKRIYETYRNVRFLGTHQFYQRTLVICDPELIKRICVNDFQHFVDRGFFFNKDVDPLAGSVLFLRGNEWRRL</sequence>
<comment type="similarity">
    <text evidence="4">Belongs to the cytochrome P450 family.</text>
</comment>
<evidence type="ECO:0000256" key="3">
    <source>
        <dbReference type="ARBA" id="ARBA00004406"/>
    </source>
</evidence>
<dbReference type="AlphaFoldDB" id="A0A0L7L3W8"/>
<keyword evidence="17" id="KW-1185">Reference proteome</keyword>
<dbReference type="SUPFAM" id="SSF48264">
    <property type="entry name" value="Cytochrome P450"/>
    <property type="match status" value="1"/>
</dbReference>
<evidence type="ECO:0000313" key="16">
    <source>
        <dbReference type="EMBL" id="KOB69999.1"/>
    </source>
</evidence>
<comment type="catalytic activity">
    <reaction evidence="14">
        <text>an organic molecule + reduced [NADPH--hemoprotein reductase] + O2 = an alcohol + oxidized [NADPH--hemoprotein reductase] + H2O + H(+)</text>
        <dbReference type="Rhea" id="RHEA:17149"/>
        <dbReference type="Rhea" id="RHEA-COMP:11964"/>
        <dbReference type="Rhea" id="RHEA-COMP:11965"/>
        <dbReference type="ChEBI" id="CHEBI:15377"/>
        <dbReference type="ChEBI" id="CHEBI:15378"/>
        <dbReference type="ChEBI" id="CHEBI:15379"/>
        <dbReference type="ChEBI" id="CHEBI:30879"/>
        <dbReference type="ChEBI" id="CHEBI:57618"/>
        <dbReference type="ChEBI" id="CHEBI:58210"/>
        <dbReference type="ChEBI" id="CHEBI:142491"/>
        <dbReference type="EC" id="1.14.14.1"/>
    </reaction>
</comment>
<keyword evidence="13 15" id="KW-0472">Membrane</keyword>
<evidence type="ECO:0000256" key="13">
    <source>
        <dbReference type="ARBA" id="ARBA00023136"/>
    </source>
</evidence>
<evidence type="ECO:0000256" key="10">
    <source>
        <dbReference type="ARBA" id="ARBA00023002"/>
    </source>
</evidence>
<keyword evidence="11" id="KW-0408">Iron</keyword>
<evidence type="ECO:0000256" key="5">
    <source>
        <dbReference type="ARBA" id="ARBA00012109"/>
    </source>
</evidence>
<protein>
    <recommendedName>
        <fullName evidence="5">unspecific monooxygenase</fullName>
        <ecNumber evidence="5">1.14.14.1</ecNumber>
    </recommendedName>
</protein>
<evidence type="ECO:0000313" key="17">
    <source>
        <dbReference type="Proteomes" id="UP000037510"/>
    </source>
</evidence>
<evidence type="ECO:0000256" key="12">
    <source>
        <dbReference type="ARBA" id="ARBA00023033"/>
    </source>
</evidence>
<dbReference type="Pfam" id="PF00067">
    <property type="entry name" value="p450"/>
    <property type="match status" value="1"/>
</dbReference>
<keyword evidence="7" id="KW-0479">Metal-binding</keyword>
<feature type="non-terminal residue" evidence="16">
    <location>
        <position position="155"/>
    </location>
</feature>
<keyword evidence="8" id="KW-0256">Endoplasmic reticulum</keyword>
<dbReference type="EC" id="1.14.14.1" evidence="5"/>
<comment type="caution">
    <text evidence="16">The sequence shown here is derived from an EMBL/GenBank/DDBJ whole genome shotgun (WGS) entry which is preliminary data.</text>
</comment>
<keyword evidence="12" id="KW-0503">Monooxygenase</keyword>
<dbReference type="EMBL" id="JTDY01003187">
    <property type="protein sequence ID" value="KOB69999.1"/>
    <property type="molecule type" value="Genomic_DNA"/>
</dbReference>
<comment type="subcellular location">
    <subcellularLocation>
        <location evidence="3">Endoplasmic reticulum membrane</location>
        <topology evidence="3">Peripheral membrane protein</topology>
    </subcellularLocation>
    <subcellularLocation>
        <location evidence="2">Microsome membrane</location>
        <topology evidence="2">Peripheral membrane protein</topology>
    </subcellularLocation>
</comment>
<evidence type="ECO:0000256" key="1">
    <source>
        <dbReference type="ARBA" id="ARBA00001971"/>
    </source>
</evidence>
<feature type="transmembrane region" description="Helical" evidence="15">
    <location>
        <begin position="21"/>
        <end position="45"/>
    </location>
</feature>
<dbReference type="GO" id="GO:0005789">
    <property type="term" value="C:endoplasmic reticulum membrane"/>
    <property type="evidence" value="ECO:0007669"/>
    <property type="project" value="UniProtKB-SubCell"/>
</dbReference>